<dbReference type="PANTHER" id="PTHR30193">
    <property type="entry name" value="ABC TRANSPORTER PERMEASE PROTEIN"/>
    <property type="match status" value="1"/>
</dbReference>
<evidence type="ECO:0000256" key="6">
    <source>
        <dbReference type="ARBA" id="ARBA00023136"/>
    </source>
</evidence>
<evidence type="ECO:0000256" key="2">
    <source>
        <dbReference type="ARBA" id="ARBA00022448"/>
    </source>
</evidence>
<dbReference type="RefSeq" id="WP_236023252.1">
    <property type="nucleotide sequence ID" value="NZ_BNJJ01000046.1"/>
</dbReference>
<keyword evidence="3" id="KW-1003">Cell membrane</keyword>
<dbReference type="InterPro" id="IPR035906">
    <property type="entry name" value="MetI-like_sf"/>
</dbReference>
<name>A0ABQ3VVM4_9CHLR</name>
<accession>A0ABQ3VVM4</accession>
<evidence type="ECO:0008006" key="10">
    <source>
        <dbReference type="Google" id="ProtNLM"/>
    </source>
</evidence>
<evidence type="ECO:0000256" key="1">
    <source>
        <dbReference type="ARBA" id="ARBA00004651"/>
    </source>
</evidence>
<evidence type="ECO:0000256" key="4">
    <source>
        <dbReference type="ARBA" id="ARBA00022692"/>
    </source>
</evidence>
<evidence type="ECO:0000256" key="5">
    <source>
        <dbReference type="ARBA" id="ARBA00022989"/>
    </source>
</evidence>
<keyword evidence="5 7" id="KW-1133">Transmembrane helix</keyword>
<gene>
    <name evidence="8" type="ORF">KSZ_78170</name>
</gene>
<dbReference type="EMBL" id="BNJJ01000046">
    <property type="protein sequence ID" value="GHO89811.1"/>
    <property type="molecule type" value="Genomic_DNA"/>
</dbReference>
<evidence type="ECO:0000313" key="9">
    <source>
        <dbReference type="Proteomes" id="UP000635565"/>
    </source>
</evidence>
<proteinExistence type="predicted"/>
<keyword evidence="4 7" id="KW-0812">Transmembrane</keyword>
<keyword evidence="9" id="KW-1185">Reference proteome</keyword>
<keyword evidence="2" id="KW-0813">Transport</keyword>
<feature type="transmembrane region" description="Helical" evidence="7">
    <location>
        <begin position="95"/>
        <end position="116"/>
    </location>
</feature>
<feature type="transmembrane region" description="Helical" evidence="7">
    <location>
        <begin position="128"/>
        <end position="148"/>
    </location>
</feature>
<dbReference type="PANTHER" id="PTHR30193:SF1">
    <property type="entry name" value="ABC TRANSPORTER PERMEASE PROTEIN YESP-RELATED"/>
    <property type="match status" value="1"/>
</dbReference>
<protein>
    <recommendedName>
        <fullName evidence="10">ABC transmembrane type-1 domain-containing protein</fullName>
    </recommendedName>
</protein>
<dbReference type="InterPro" id="IPR051393">
    <property type="entry name" value="ABC_transporter_permease"/>
</dbReference>
<keyword evidence="6 7" id="KW-0472">Membrane</keyword>
<evidence type="ECO:0000256" key="3">
    <source>
        <dbReference type="ARBA" id="ARBA00022475"/>
    </source>
</evidence>
<evidence type="ECO:0000313" key="8">
    <source>
        <dbReference type="EMBL" id="GHO89811.1"/>
    </source>
</evidence>
<organism evidence="8 9">
    <name type="scientific">Dictyobacter formicarum</name>
    <dbReference type="NCBI Taxonomy" id="2778368"/>
    <lineage>
        <taxon>Bacteria</taxon>
        <taxon>Bacillati</taxon>
        <taxon>Chloroflexota</taxon>
        <taxon>Ktedonobacteria</taxon>
        <taxon>Ktedonobacterales</taxon>
        <taxon>Dictyobacteraceae</taxon>
        <taxon>Dictyobacter</taxon>
    </lineage>
</organism>
<dbReference type="Gene3D" id="1.10.3720.10">
    <property type="entry name" value="MetI-like"/>
    <property type="match status" value="1"/>
</dbReference>
<feature type="transmembrane region" description="Helical" evidence="7">
    <location>
        <begin position="32"/>
        <end position="54"/>
    </location>
</feature>
<evidence type="ECO:0000256" key="7">
    <source>
        <dbReference type="SAM" id="Phobius"/>
    </source>
</evidence>
<comment type="subcellular location">
    <subcellularLocation>
        <location evidence="1">Cell membrane</location>
        <topology evidence="1">Multi-pass membrane protein</topology>
    </subcellularLocation>
</comment>
<sequence length="237" mass="27103">MHFIAKHTPEQRHVIPRKVRRKTSRLRRREELLGYLFASPIIVGILALATYPFLASVYYSFTDYNIIQQPYWTGLQNYQDLFRDPLFWQSLKNTFIYSIVVIPLNLLCALGLAILLKQKLRTIGFFRALAYLPSVIPSVAATILWLWILNPQYGVMNNLLNSLGIAGPDWINNPNWTKPSLILMSLWGIGPRPLFSWLAYKISPKLSMKLLASMGQGTLLAYATSPFAWSPLRCSLT</sequence>
<comment type="caution">
    <text evidence="8">The sequence shown here is derived from an EMBL/GenBank/DDBJ whole genome shotgun (WGS) entry which is preliminary data.</text>
</comment>
<dbReference type="SUPFAM" id="SSF161098">
    <property type="entry name" value="MetI-like"/>
    <property type="match status" value="1"/>
</dbReference>
<reference evidence="8 9" key="1">
    <citation type="journal article" date="2021" name="Int. J. Syst. Evol. Microbiol.">
        <title>Reticulibacter mediterranei gen. nov., sp. nov., within the new family Reticulibacteraceae fam. nov., and Ktedonospora formicarum gen. nov., sp. nov., Ktedonobacter robiniae sp. nov., Dictyobacter formicarum sp. nov. and Dictyobacter arantiisoli sp. nov., belonging to the class Ktedonobacteria.</title>
        <authorList>
            <person name="Yabe S."/>
            <person name="Zheng Y."/>
            <person name="Wang C.M."/>
            <person name="Sakai Y."/>
            <person name="Abe K."/>
            <person name="Yokota A."/>
            <person name="Donadio S."/>
            <person name="Cavaletti L."/>
            <person name="Monciardini P."/>
        </authorList>
    </citation>
    <scope>NUCLEOTIDE SEQUENCE [LARGE SCALE GENOMIC DNA]</scope>
    <source>
        <strain evidence="8 9">SOSP1-9</strain>
    </source>
</reference>
<dbReference type="Proteomes" id="UP000635565">
    <property type="component" value="Unassembled WGS sequence"/>
</dbReference>